<dbReference type="KEGG" id="nai:NECAME_06744"/>
<proteinExistence type="predicted"/>
<evidence type="ECO:0000313" key="1">
    <source>
        <dbReference type="EMBL" id="ETN84714.1"/>
    </source>
</evidence>
<reference evidence="2" key="1">
    <citation type="journal article" date="2014" name="Nat. Genet.">
        <title>Genome of the human hookworm Necator americanus.</title>
        <authorList>
            <person name="Tang Y.T."/>
            <person name="Gao X."/>
            <person name="Rosa B.A."/>
            <person name="Abubucker S."/>
            <person name="Hallsworth-Pepin K."/>
            <person name="Martin J."/>
            <person name="Tyagi R."/>
            <person name="Heizer E."/>
            <person name="Zhang X."/>
            <person name="Bhonagiri-Palsikar V."/>
            <person name="Minx P."/>
            <person name="Warren W.C."/>
            <person name="Wang Q."/>
            <person name="Zhan B."/>
            <person name="Hotez P.J."/>
            <person name="Sternberg P.W."/>
            <person name="Dougall A."/>
            <person name="Gaze S.T."/>
            <person name="Mulvenna J."/>
            <person name="Sotillo J."/>
            <person name="Ranganathan S."/>
            <person name="Rabelo E.M."/>
            <person name="Wilson R.K."/>
            <person name="Felgner P.L."/>
            <person name="Bethony J."/>
            <person name="Hawdon J.M."/>
            <person name="Gasser R.B."/>
            <person name="Loukas A."/>
            <person name="Mitreva M."/>
        </authorList>
    </citation>
    <scope>NUCLEOTIDE SEQUENCE [LARGE SCALE GENOMIC DNA]</scope>
</reference>
<gene>
    <name evidence="1" type="ORF">NECAME_06744</name>
</gene>
<dbReference type="AlphaFoldDB" id="W2TSS3"/>
<evidence type="ECO:0000313" key="2">
    <source>
        <dbReference type="Proteomes" id="UP000053676"/>
    </source>
</evidence>
<organism evidence="1 2">
    <name type="scientific">Necator americanus</name>
    <name type="common">Human hookworm</name>
    <dbReference type="NCBI Taxonomy" id="51031"/>
    <lineage>
        <taxon>Eukaryota</taxon>
        <taxon>Metazoa</taxon>
        <taxon>Ecdysozoa</taxon>
        <taxon>Nematoda</taxon>
        <taxon>Chromadorea</taxon>
        <taxon>Rhabditida</taxon>
        <taxon>Rhabditina</taxon>
        <taxon>Rhabditomorpha</taxon>
        <taxon>Strongyloidea</taxon>
        <taxon>Ancylostomatidae</taxon>
        <taxon>Bunostominae</taxon>
        <taxon>Necator</taxon>
    </lineage>
</organism>
<name>W2TSS3_NECAM</name>
<protein>
    <submittedName>
        <fullName evidence="1">Uncharacterized protein</fullName>
    </submittedName>
</protein>
<accession>W2TSS3</accession>
<keyword evidence="2" id="KW-1185">Reference proteome</keyword>
<sequence length="69" mass="7943">MYWIGTWFVEDSFGALKVISGEGRVQKSKIFAFRHYPSPLVKVHNKPNRDEHENVSESNLPSTIFAADY</sequence>
<dbReference type="Proteomes" id="UP000053676">
    <property type="component" value="Unassembled WGS sequence"/>
</dbReference>
<dbReference type="EMBL" id="KI657882">
    <property type="protein sequence ID" value="ETN84714.1"/>
    <property type="molecule type" value="Genomic_DNA"/>
</dbReference>